<dbReference type="InterPro" id="IPR006328">
    <property type="entry name" value="2-HAD"/>
</dbReference>
<dbReference type="EMBL" id="JAACJJ010000059">
    <property type="protein sequence ID" value="KAF5309567.1"/>
    <property type="molecule type" value="Genomic_DNA"/>
</dbReference>
<dbReference type="GO" id="GO:0016791">
    <property type="term" value="F:phosphatase activity"/>
    <property type="evidence" value="ECO:0007669"/>
    <property type="project" value="UniProtKB-ARBA"/>
</dbReference>
<dbReference type="NCBIfam" id="TIGR01428">
    <property type="entry name" value="HAD_type_II"/>
    <property type="match status" value="1"/>
</dbReference>
<dbReference type="InterPro" id="IPR006439">
    <property type="entry name" value="HAD-SF_hydro_IA"/>
</dbReference>
<dbReference type="NCBIfam" id="TIGR01493">
    <property type="entry name" value="HAD-SF-IA-v2"/>
    <property type="match status" value="1"/>
</dbReference>
<dbReference type="InterPro" id="IPR023214">
    <property type="entry name" value="HAD_sf"/>
</dbReference>
<name>A0A8H5ERB3_9AGAR</name>
<proteinExistence type="inferred from homology"/>
<reference evidence="3 4" key="1">
    <citation type="journal article" date="2020" name="ISME J.">
        <title>Uncovering the hidden diversity of litter-decomposition mechanisms in mushroom-forming fungi.</title>
        <authorList>
            <person name="Floudas D."/>
            <person name="Bentzer J."/>
            <person name="Ahren D."/>
            <person name="Johansson T."/>
            <person name="Persson P."/>
            <person name="Tunlid A."/>
        </authorList>
    </citation>
    <scope>NUCLEOTIDE SEQUENCE [LARGE SCALE GENOMIC DNA]</scope>
    <source>
        <strain evidence="3 4">CBS 101986</strain>
    </source>
</reference>
<accession>A0A8H5ERB3</accession>
<dbReference type="SUPFAM" id="SSF56784">
    <property type="entry name" value="HAD-like"/>
    <property type="match status" value="1"/>
</dbReference>
<dbReference type="Pfam" id="PF00702">
    <property type="entry name" value="Hydrolase"/>
    <property type="match status" value="1"/>
</dbReference>
<sequence>MQPPIKALVFDVLGTVVDWRSGIMAEVEAAGRRHGIMPDTTDWAKFTEIWHDGHMRGARRVASGADGPGKADDMHCQALDALLISPEFAHVGAAWDESTRADVNLVWHRLKGWPDTVEGLTELRKKLILAPLSNGNMRLLVDMARHANLPWDVVFSTELFGTYKPNPLTYQSAIHHLDLLPEECAMVAAHIYDLRAAAQQGMRTIYVHRPHEDCDLNGVDQGASVKSKTEGGDVDLVVDSLVELAAIMDSMSCSL</sequence>
<dbReference type="AlphaFoldDB" id="A0A8H5ERB3"/>
<evidence type="ECO:0000256" key="1">
    <source>
        <dbReference type="ARBA" id="ARBA00008106"/>
    </source>
</evidence>
<dbReference type="Gene3D" id="3.40.50.1000">
    <property type="entry name" value="HAD superfamily/HAD-like"/>
    <property type="match status" value="1"/>
</dbReference>
<dbReference type="OrthoDB" id="2363873at2759"/>
<keyword evidence="2" id="KW-0378">Hydrolase</keyword>
<evidence type="ECO:0000313" key="3">
    <source>
        <dbReference type="EMBL" id="KAF5309567.1"/>
    </source>
</evidence>
<comment type="caution">
    <text evidence="3">The sequence shown here is derived from an EMBL/GenBank/DDBJ whole genome shotgun (WGS) entry which is preliminary data.</text>
</comment>
<evidence type="ECO:0000256" key="2">
    <source>
        <dbReference type="ARBA" id="ARBA00022801"/>
    </source>
</evidence>
<dbReference type="Proteomes" id="UP000567179">
    <property type="component" value="Unassembled WGS sequence"/>
</dbReference>
<evidence type="ECO:0000313" key="4">
    <source>
        <dbReference type="Proteomes" id="UP000567179"/>
    </source>
</evidence>
<dbReference type="PANTHER" id="PTHR43316">
    <property type="entry name" value="HYDROLASE, HALOACID DELAHOGENASE-RELATED"/>
    <property type="match status" value="1"/>
</dbReference>
<organism evidence="3 4">
    <name type="scientific">Psilocybe cf. subviscida</name>
    <dbReference type="NCBI Taxonomy" id="2480587"/>
    <lineage>
        <taxon>Eukaryota</taxon>
        <taxon>Fungi</taxon>
        <taxon>Dikarya</taxon>
        <taxon>Basidiomycota</taxon>
        <taxon>Agaricomycotina</taxon>
        <taxon>Agaricomycetes</taxon>
        <taxon>Agaricomycetidae</taxon>
        <taxon>Agaricales</taxon>
        <taxon>Agaricineae</taxon>
        <taxon>Strophariaceae</taxon>
        <taxon>Psilocybe</taxon>
    </lineage>
</organism>
<keyword evidence="4" id="KW-1185">Reference proteome</keyword>
<gene>
    <name evidence="3" type="ORF">D9619_012321</name>
</gene>
<comment type="similarity">
    <text evidence="1">Belongs to the HAD-like hydrolase superfamily. S-2-haloalkanoic acid dehalogenase family.</text>
</comment>
<protein>
    <recommendedName>
        <fullName evidence="5">Haloacid dehalogenase</fullName>
    </recommendedName>
</protein>
<evidence type="ECO:0008006" key="5">
    <source>
        <dbReference type="Google" id="ProtNLM"/>
    </source>
</evidence>
<dbReference type="PRINTS" id="PR00413">
    <property type="entry name" value="HADHALOGNASE"/>
</dbReference>
<dbReference type="InterPro" id="IPR023198">
    <property type="entry name" value="PGP-like_dom2"/>
</dbReference>
<dbReference type="Gene3D" id="1.10.150.240">
    <property type="entry name" value="Putative phosphatase, domain 2"/>
    <property type="match status" value="1"/>
</dbReference>
<dbReference type="GO" id="GO:0019120">
    <property type="term" value="F:hydrolase activity, acting on acid halide bonds, in C-halide compounds"/>
    <property type="evidence" value="ECO:0007669"/>
    <property type="project" value="InterPro"/>
</dbReference>
<dbReference type="PANTHER" id="PTHR43316:SF3">
    <property type="entry name" value="HALOACID DEHALOGENASE, TYPE II (AFU_ORTHOLOGUE AFUA_2G07750)-RELATED"/>
    <property type="match status" value="1"/>
</dbReference>
<dbReference type="InterPro" id="IPR051540">
    <property type="entry name" value="S-2-haloacid_dehalogenase"/>
</dbReference>
<dbReference type="InterPro" id="IPR036412">
    <property type="entry name" value="HAD-like_sf"/>
</dbReference>